<keyword evidence="2" id="KW-1185">Reference proteome</keyword>
<evidence type="ECO:0000313" key="1">
    <source>
        <dbReference type="EMBL" id="SEB21621.1"/>
    </source>
</evidence>
<dbReference type="AlphaFoldDB" id="A0A1H4HIW8"/>
<dbReference type="EMBL" id="FNRQ01000009">
    <property type="protein sequence ID" value="SEB21621.1"/>
    <property type="molecule type" value="Genomic_DNA"/>
</dbReference>
<proteinExistence type="predicted"/>
<reference evidence="2" key="1">
    <citation type="submission" date="2016-10" db="EMBL/GenBank/DDBJ databases">
        <authorList>
            <person name="Varghese N."/>
            <person name="Submissions S."/>
        </authorList>
    </citation>
    <scope>NUCLEOTIDE SEQUENCE [LARGE SCALE GENOMIC DNA]</scope>
    <source>
        <strain evidence="2">LMG 24000</strain>
    </source>
</reference>
<protein>
    <submittedName>
        <fullName evidence="1">Uncharacterized protein</fullName>
    </submittedName>
</protein>
<organism evidence="1 2">
    <name type="scientific">Paraburkholderia sartisoli</name>
    <dbReference type="NCBI Taxonomy" id="83784"/>
    <lineage>
        <taxon>Bacteria</taxon>
        <taxon>Pseudomonadati</taxon>
        <taxon>Pseudomonadota</taxon>
        <taxon>Betaproteobacteria</taxon>
        <taxon>Burkholderiales</taxon>
        <taxon>Burkholderiaceae</taxon>
        <taxon>Paraburkholderia</taxon>
    </lineage>
</organism>
<accession>A0A1H4HIW8</accession>
<dbReference type="STRING" id="83784.SAMN05192564_109149"/>
<dbReference type="Proteomes" id="UP000198638">
    <property type="component" value="Unassembled WGS sequence"/>
</dbReference>
<sequence length="78" mass="8888">MGFPVAIAEWELKRPARDNGPDPAAEKRVKRQSLVVSRALDAYTVKQICMGYMGGYLEPNRKQKGVLEVRRMFKSMLC</sequence>
<gene>
    <name evidence="1" type="ORF">SAMN05192564_109149</name>
</gene>
<name>A0A1H4HIW8_9BURK</name>
<evidence type="ECO:0000313" key="2">
    <source>
        <dbReference type="Proteomes" id="UP000198638"/>
    </source>
</evidence>